<dbReference type="AlphaFoldDB" id="A0A2P2INE3"/>
<reference evidence="1" key="1">
    <citation type="submission" date="2018-02" db="EMBL/GenBank/DDBJ databases">
        <title>Rhizophora mucronata_Transcriptome.</title>
        <authorList>
            <person name="Meera S.P."/>
            <person name="Sreeshan A."/>
            <person name="Augustine A."/>
        </authorList>
    </citation>
    <scope>NUCLEOTIDE SEQUENCE</scope>
    <source>
        <tissue evidence="1">Leaf</tissue>
    </source>
</reference>
<sequence length="93" mass="10454">MCCGVKPLVTFHVHQVNKKLFNSILIRELSDHKQNPGMKCRCSAAGHYSVIIAFSWQPSSRGCNTRISKEVTNLLLIQANFNFKVSMKSNTSI</sequence>
<name>A0A2P2INE3_RHIMU</name>
<dbReference type="EMBL" id="GGEC01002252">
    <property type="protein sequence ID" value="MBW82735.1"/>
    <property type="molecule type" value="Transcribed_RNA"/>
</dbReference>
<accession>A0A2P2INE3</accession>
<organism evidence="1">
    <name type="scientific">Rhizophora mucronata</name>
    <name type="common">Asiatic mangrove</name>
    <dbReference type="NCBI Taxonomy" id="61149"/>
    <lineage>
        <taxon>Eukaryota</taxon>
        <taxon>Viridiplantae</taxon>
        <taxon>Streptophyta</taxon>
        <taxon>Embryophyta</taxon>
        <taxon>Tracheophyta</taxon>
        <taxon>Spermatophyta</taxon>
        <taxon>Magnoliopsida</taxon>
        <taxon>eudicotyledons</taxon>
        <taxon>Gunneridae</taxon>
        <taxon>Pentapetalae</taxon>
        <taxon>rosids</taxon>
        <taxon>fabids</taxon>
        <taxon>Malpighiales</taxon>
        <taxon>Rhizophoraceae</taxon>
        <taxon>Rhizophora</taxon>
    </lineage>
</organism>
<protein>
    <submittedName>
        <fullName evidence="1">Uncharacterized protein</fullName>
    </submittedName>
</protein>
<proteinExistence type="predicted"/>
<evidence type="ECO:0000313" key="1">
    <source>
        <dbReference type="EMBL" id="MBW82735.1"/>
    </source>
</evidence>